<evidence type="ECO:0000256" key="7">
    <source>
        <dbReference type="ARBA" id="ARBA00023136"/>
    </source>
</evidence>
<keyword evidence="6" id="KW-0406">Ion transport</keyword>
<feature type="transmembrane region" description="Helical" evidence="10">
    <location>
        <begin position="53"/>
        <end position="79"/>
    </location>
</feature>
<evidence type="ECO:0000256" key="3">
    <source>
        <dbReference type="ARBA" id="ARBA00022692"/>
    </source>
</evidence>
<sequence length="324" mass="37367">MVMKQYVKGNITNAAADSVKYITKIVSQSSEVVIYMFLGLSTVSADHYFDIPFIVAAVFFTLCFRTIGVIVQCFILNKFRTEKFKIEDQFILAYGGLKGAIAYGLVVSIPAAVSAKSMFITTTIAIIYFNVFVQGITIRPLINLLKIKTEDEKEEKQMMESVYSKYSEYMMAGIEEIAGQKGHYSSIGKFEKFNARVLKPLLMRQQKKQHIDFTSVLRFYERLILDDAIKLAQMKNLSDNRKNVFLNEFLQSGKDIEQLHILFDEFLKKLKRMDEAMEDEMRMDIQDDYMAEVQAQHDAHGERRLQGMEMKEIDRSKAKNPHDV</sequence>
<feature type="transmembrane region" description="Helical" evidence="10">
    <location>
        <begin position="91"/>
        <end position="113"/>
    </location>
</feature>
<dbReference type="InterPro" id="IPR018422">
    <property type="entry name" value="Cation/H_exchanger_CPA1"/>
</dbReference>
<reference evidence="13" key="1">
    <citation type="submission" date="2016-11" db="UniProtKB">
        <authorList>
            <consortium name="WormBaseParasite"/>
        </authorList>
    </citation>
    <scope>IDENTIFICATION</scope>
</reference>
<dbReference type="InterPro" id="IPR006153">
    <property type="entry name" value="Cation/H_exchanger_TM"/>
</dbReference>
<evidence type="ECO:0000256" key="4">
    <source>
        <dbReference type="ARBA" id="ARBA00022989"/>
    </source>
</evidence>
<keyword evidence="2" id="KW-0813">Transport</keyword>
<feature type="transmembrane region" description="Helical" evidence="10">
    <location>
        <begin position="119"/>
        <end position="138"/>
    </location>
</feature>
<keyword evidence="5" id="KW-0915">Sodium</keyword>
<evidence type="ECO:0000256" key="2">
    <source>
        <dbReference type="ARBA" id="ARBA00022448"/>
    </source>
</evidence>
<evidence type="ECO:0000256" key="8">
    <source>
        <dbReference type="ARBA" id="ARBA00023201"/>
    </source>
</evidence>
<organism evidence="12 13">
    <name type="scientific">Caenorhabditis tropicalis</name>
    <dbReference type="NCBI Taxonomy" id="1561998"/>
    <lineage>
        <taxon>Eukaryota</taxon>
        <taxon>Metazoa</taxon>
        <taxon>Ecdysozoa</taxon>
        <taxon>Nematoda</taxon>
        <taxon>Chromadorea</taxon>
        <taxon>Rhabditida</taxon>
        <taxon>Rhabditina</taxon>
        <taxon>Rhabditomorpha</taxon>
        <taxon>Rhabditoidea</taxon>
        <taxon>Rhabditidae</taxon>
        <taxon>Peloderinae</taxon>
        <taxon>Caenorhabditis</taxon>
    </lineage>
</organism>
<dbReference type="GO" id="GO:0098719">
    <property type="term" value="P:sodium ion import across plasma membrane"/>
    <property type="evidence" value="ECO:0007669"/>
    <property type="project" value="TreeGrafter"/>
</dbReference>
<keyword evidence="4 10" id="KW-1133">Transmembrane helix</keyword>
<dbReference type="GO" id="GO:0015385">
    <property type="term" value="F:sodium:proton antiporter activity"/>
    <property type="evidence" value="ECO:0007669"/>
    <property type="project" value="InterPro"/>
</dbReference>
<evidence type="ECO:0000256" key="6">
    <source>
        <dbReference type="ARBA" id="ARBA00023065"/>
    </source>
</evidence>
<evidence type="ECO:0000313" key="13">
    <source>
        <dbReference type="WBParaSite" id="Csp11.Scaffold506.g2423.t1"/>
    </source>
</evidence>
<proteinExistence type="predicted"/>
<evidence type="ECO:0000256" key="9">
    <source>
        <dbReference type="SAM" id="MobiDB-lite"/>
    </source>
</evidence>
<keyword evidence="7 10" id="KW-0472">Membrane</keyword>
<dbReference type="PANTHER" id="PTHR10110:SF194">
    <property type="entry name" value="NA(+)_H(+) ANTIPORTER NHX-3-RELATED"/>
    <property type="match status" value="1"/>
</dbReference>
<dbReference type="Pfam" id="PF00999">
    <property type="entry name" value="Na_H_Exchanger"/>
    <property type="match status" value="1"/>
</dbReference>
<dbReference type="AlphaFoldDB" id="A0A1I7T4V7"/>
<feature type="domain" description="Cation/H+ exchanger transmembrane" evidence="11">
    <location>
        <begin position="1"/>
        <end position="142"/>
    </location>
</feature>
<evidence type="ECO:0000256" key="5">
    <source>
        <dbReference type="ARBA" id="ARBA00023053"/>
    </source>
</evidence>
<evidence type="ECO:0000259" key="11">
    <source>
        <dbReference type="Pfam" id="PF00999"/>
    </source>
</evidence>
<dbReference type="GO" id="GO:0051453">
    <property type="term" value="P:regulation of intracellular pH"/>
    <property type="evidence" value="ECO:0007669"/>
    <property type="project" value="TreeGrafter"/>
</dbReference>
<dbReference type="STRING" id="1561998.A0A1I7T4V7"/>
<protein>
    <submittedName>
        <fullName evidence="13">Na_H_Exchanger domain-containing protein</fullName>
    </submittedName>
</protein>
<comment type="subcellular location">
    <subcellularLocation>
        <location evidence="1">Membrane</location>
        <topology evidence="1">Multi-pass membrane protein</topology>
    </subcellularLocation>
</comment>
<evidence type="ECO:0000313" key="12">
    <source>
        <dbReference type="Proteomes" id="UP000095282"/>
    </source>
</evidence>
<name>A0A1I7T4V7_9PELO</name>
<dbReference type="GO" id="GO:0015386">
    <property type="term" value="F:potassium:proton antiporter activity"/>
    <property type="evidence" value="ECO:0007669"/>
    <property type="project" value="TreeGrafter"/>
</dbReference>
<keyword evidence="3 10" id="KW-0812">Transmembrane</keyword>
<evidence type="ECO:0000256" key="10">
    <source>
        <dbReference type="SAM" id="Phobius"/>
    </source>
</evidence>
<accession>A0A1I7T4V7</accession>
<dbReference type="GO" id="GO:0005886">
    <property type="term" value="C:plasma membrane"/>
    <property type="evidence" value="ECO:0007669"/>
    <property type="project" value="TreeGrafter"/>
</dbReference>
<dbReference type="WBParaSite" id="Csp11.Scaffold506.g2423.t1">
    <property type="protein sequence ID" value="Csp11.Scaffold506.g2423.t1"/>
    <property type="gene ID" value="Csp11.Scaffold506.g2423"/>
</dbReference>
<dbReference type="eggNOG" id="KOG1966">
    <property type="taxonomic scope" value="Eukaryota"/>
</dbReference>
<feature type="region of interest" description="Disordered" evidence="9">
    <location>
        <begin position="300"/>
        <end position="324"/>
    </location>
</feature>
<keyword evidence="8" id="KW-0739">Sodium transport</keyword>
<dbReference type="PANTHER" id="PTHR10110">
    <property type="entry name" value="SODIUM/HYDROGEN EXCHANGER"/>
    <property type="match status" value="1"/>
</dbReference>
<dbReference type="Proteomes" id="UP000095282">
    <property type="component" value="Unplaced"/>
</dbReference>
<keyword evidence="12" id="KW-1185">Reference proteome</keyword>
<evidence type="ECO:0000256" key="1">
    <source>
        <dbReference type="ARBA" id="ARBA00004141"/>
    </source>
</evidence>